<reference evidence="3 5" key="2">
    <citation type="submission" date="2017-03" db="EMBL/GenBank/DDBJ databases">
        <title>Complete sequence of Clostridium formicaceticum DSM 92.</title>
        <authorList>
            <person name="Poehlein A."/>
            <person name="Karl M."/>
            <person name="Bengelsdorf F.R."/>
            <person name="Duerre P."/>
            <person name="Daniel R."/>
        </authorList>
    </citation>
    <scope>NUCLEOTIDE SEQUENCE [LARGE SCALE GENOMIC DNA]</scope>
    <source>
        <strain evidence="3 5">DSM 92</strain>
    </source>
</reference>
<evidence type="ECO:0000313" key="5">
    <source>
        <dbReference type="Proteomes" id="UP000192478"/>
    </source>
</evidence>
<dbReference type="Proteomes" id="UP000192478">
    <property type="component" value="Chromosome"/>
</dbReference>
<dbReference type="PANTHER" id="PTHR22916:SF71">
    <property type="entry name" value="GLYCOSYL TRANSFERASE"/>
    <property type="match status" value="1"/>
</dbReference>
<dbReference type="RefSeq" id="WP_070965797.1">
    <property type="nucleotide sequence ID" value="NZ_CP017603.1"/>
</dbReference>
<dbReference type="AlphaFoldDB" id="A0AAC9RI86"/>
<dbReference type="SUPFAM" id="SSF53448">
    <property type="entry name" value="Nucleotide-diphospho-sugar transferases"/>
    <property type="match status" value="1"/>
</dbReference>
<dbReference type="EMBL" id="CP020559">
    <property type="protein sequence ID" value="ARE85975.1"/>
    <property type="molecule type" value="Genomic_DNA"/>
</dbReference>
<evidence type="ECO:0000313" key="4">
    <source>
        <dbReference type="Proteomes" id="UP000177894"/>
    </source>
</evidence>
<dbReference type="GO" id="GO:0016757">
    <property type="term" value="F:glycosyltransferase activity"/>
    <property type="evidence" value="ECO:0007669"/>
    <property type="project" value="UniProtKB-KW"/>
</dbReference>
<dbReference type="Gene3D" id="3.90.550.10">
    <property type="entry name" value="Spore Coat Polysaccharide Biosynthesis Protein SpsA, Chain A"/>
    <property type="match status" value="1"/>
</dbReference>
<gene>
    <name evidence="3" type="primary">epsE</name>
    <name evidence="2" type="ORF">BJL90_06985</name>
    <name evidence="3" type="ORF">CLFO_02910</name>
</gene>
<keyword evidence="4" id="KW-1185">Reference proteome</keyword>
<dbReference type="PANTHER" id="PTHR22916">
    <property type="entry name" value="GLYCOSYLTRANSFERASE"/>
    <property type="match status" value="1"/>
</dbReference>
<dbReference type="KEGG" id="cfm:BJL90_06985"/>
<evidence type="ECO:0000313" key="2">
    <source>
        <dbReference type="EMBL" id="AOY75660.1"/>
    </source>
</evidence>
<evidence type="ECO:0000259" key="1">
    <source>
        <dbReference type="Pfam" id="PF00535"/>
    </source>
</evidence>
<proteinExistence type="predicted"/>
<dbReference type="Proteomes" id="UP000177894">
    <property type="component" value="Chromosome"/>
</dbReference>
<dbReference type="InterPro" id="IPR001173">
    <property type="entry name" value="Glyco_trans_2-like"/>
</dbReference>
<feature type="domain" description="Glycosyltransferase 2-like" evidence="1">
    <location>
        <begin position="5"/>
        <end position="152"/>
    </location>
</feature>
<dbReference type="EC" id="2.4.-.-" evidence="3"/>
<keyword evidence="3" id="KW-0328">Glycosyltransferase</keyword>
<name>A0AAC9RI86_9CLOT</name>
<dbReference type="EMBL" id="CP017603">
    <property type="protein sequence ID" value="AOY75660.1"/>
    <property type="molecule type" value="Genomic_DNA"/>
</dbReference>
<reference evidence="2 4" key="1">
    <citation type="submission" date="2016-10" db="EMBL/GenBank/DDBJ databases">
        <title>Complete Genome Sequence of Acetogen Clostridium formicoaceticum ATCC 27076.</title>
        <authorList>
            <person name="Bao T."/>
            <person name="Cheng C."/>
            <person name="Zhao J."/>
            <person name="Yang S.-T."/>
            <person name="Wang J."/>
            <person name="Wang M."/>
        </authorList>
    </citation>
    <scope>NUCLEOTIDE SEQUENCE [LARGE SCALE GENOMIC DNA]</scope>
    <source>
        <strain evidence="2 4">ATCC 27076</strain>
    </source>
</reference>
<accession>A0AAC9RI86</accession>
<dbReference type="InterPro" id="IPR029044">
    <property type="entry name" value="Nucleotide-diphossugar_trans"/>
</dbReference>
<dbReference type="Gene3D" id="3.40.50.720">
    <property type="entry name" value="NAD(P)-binding Rossmann-like Domain"/>
    <property type="match status" value="1"/>
</dbReference>
<sequence>MVKVSVLMLTYNHENYIKEAIESVLRQDTSFTYELVIGEDCSTDNTRKIITAYKKEYPDIIKLNLHNRNVGGRKNFISTLPMCQGQYVALLEGDDYWTDEKKLQKQIEFLDNNLDCSFCAHSYKIYNEGTKNFVGDRVFSNAKFNLKDFLKGDANNNREPNQWYMRTLSIMFRKEALDKPPTIWYQVPYGDYIFHILFLEKGLGYCSEEIMGVYRINPNSATNKDPSKHDELILQCRKLALGYVPEKYRHYIQQSIDGLILRKKYSSLMNRLKYAMSREKVIDYFNRKSFNRIAIYGAGTSGNLLANKLENSTIAISFFIDKNILSSDNRTVIKPEEIDEGFSVDAIIITPVFDFDNIKASLLKNKVNAEIISLCDIVENV</sequence>
<organism evidence="3 5">
    <name type="scientific">Clostridium formicaceticum</name>
    <dbReference type="NCBI Taxonomy" id="1497"/>
    <lineage>
        <taxon>Bacteria</taxon>
        <taxon>Bacillati</taxon>
        <taxon>Bacillota</taxon>
        <taxon>Clostridia</taxon>
        <taxon>Eubacteriales</taxon>
        <taxon>Clostridiaceae</taxon>
        <taxon>Clostridium</taxon>
    </lineage>
</organism>
<keyword evidence="3" id="KW-0808">Transferase</keyword>
<evidence type="ECO:0000313" key="3">
    <source>
        <dbReference type="EMBL" id="ARE85975.1"/>
    </source>
</evidence>
<dbReference type="Pfam" id="PF00535">
    <property type="entry name" value="Glycos_transf_2"/>
    <property type="match status" value="1"/>
</dbReference>
<protein>
    <submittedName>
        <fullName evidence="3">Glycosyltransferase EpsE</fullName>
        <ecNumber evidence="3">2.4.-.-</ecNumber>
    </submittedName>
</protein>